<evidence type="ECO:0000256" key="3">
    <source>
        <dbReference type="ARBA" id="ARBA00023015"/>
    </source>
</evidence>
<evidence type="ECO:0000256" key="4">
    <source>
        <dbReference type="ARBA" id="ARBA00023125"/>
    </source>
</evidence>
<dbReference type="NCBIfam" id="TIGR01033">
    <property type="entry name" value="YebC/PmpR family DNA-binding transcriptional regulator"/>
    <property type="match status" value="1"/>
</dbReference>
<evidence type="ECO:0000313" key="10">
    <source>
        <dbReference type="Proteomes" id="UP000034883"/>
    </source>
</evidence>
<keyword evidence="2 6" id="KW-0963">Cytoplasm</keyword>
<feature type="domain" description="TACO1/YebC-like N-terminal" evidence="8">
    <location>
        <begin position="5"/>
        <end position="74"/>
    </location>
</feature>
<dbReference type="RefSeq" id="WP_053237917.1">
    <property type="nucleotide sequence ID" value="NZ_CP011125.1"/>
</dbReference>
<dbReference type="InterPro" id="IPR049083">
    <property type="entry name" value="TACO1_YebC_N"/>
</dbReference>
<dbReference type="PANTHER" id="PTHR12532">
    <property type="entry name" value="TRANSLATIONAL ACTIVATOR OF CYTOCHROME C OXIDASE 1"/>
    <property type="match status" value="1"/>
</dbReference>
<dbReference type="GO" id="GO:0006355">
    <property type="term" value="P:regulation of DNA-templated transcription"/>
    <property type="evidence" value="ECO:0007669"/>
    <property type="project" value="UniProtKB-UniRule"/>
</dbReference>
<name>A0A0F6W9R2_9BACT</name>
<sequence>MGRIFEKRKTTIFARNARMAKVFTRIARDIHIAVKSGTPHPETNPALRRALSNARGANMPREKIEAAIKRASGQDQRDYEVLIYEGYAPHGIALMIETATDNPQRTVANVRSIFKDWGGSFGQTGSVSFLFQHMGVFRIAPGSFDPEELELELIDHGLEEMGESTGDDGEKQYVLRSPFHEFGRLQSAIEERKLPLISAESEYVAQTLTNLDEAQAKEVLELVDALEQDDDVQRVFHNLG</sequence>
<reference evidence="9 10" key="1">
    <citation type="submission" date="2015-03" db="EMBL/GenBank/DDBJ databases">
        <title>Genome assembly of Sandaracinus amylolyticus DSM 53668.</title>
        <authorList>
            <person name="Sharma G."/>
            <person name="Subramanian S."/>
        </authorList>
    </citation>
    <scope>NUCLEOTIDE SEQUENCE [LARGE SCALE GENOMIC DNA]</scope>
    <source>
        <strain evidence="9 10">DSM 53668</strain>
    </source>
</reference>
<dbReference type="GO" id="GO:0005829">
    <property type="term" value="C:cytosol"/>
    <property type="evidence" value="ECO:0007669"/>
    <property type="project" value="TreeGrafter"/>
</dbReference>
<dbReference type="InterPro" id="IPR029072">
    <property type="entry name" value="YebC-like"/>
</dbReference>
<dbReference type="NCBIfam" id="NF009044">
    <property type="entry name" value="PRK12378.1"/>
    <property type="match status" value="1"/>
</dbReference>
<dbReference type="InterPro" id="IPR002876">
    <property type="entry name" value="Transcrip_reg_TACO1-like"/>
</dbReference>
<evidence type="ECO:0000259" key="8">
    <source>
        <dbReference type="Pfam" id="PF20772"/>
    </source>
</evidence>
<keyword evidence="3 6" id="KW-0805">Transcription regulation</keyword>
<keyword evidence="10" id="KW-1185">Reference proteome</keyword>
<dbReference type="Proteomes" id="UP000034883">
    <property type="component" value="Chromosome"/>
</dbReference>
<gene>
    <name evidence="9" type="ORF">DB32_008154</name>
</gene>
<dbReference type="InterPro" id="IPR026564">
    <property type="entry name" value="Transcrip_reg_TACO1-like_dom3"/>
</dbReference>
<dbReference type="HAMAP" id="MF_00693">
    <property type="entry name" value="Transcrip_reg_TACO1"/>
    <property type="match status" value="1"/>
</dbReference>
<dbReference type="PANTHER" id="PTHR12532:SF6">
    <property type="entry name" value="TRANSCRIPTIONAL REGULATORY PROTEIN YEBC-RELATED"/>
    <property type="match status" value="1"/>
</dbReference>
<dbReference type="Gene3D" id="1.10.10.200">
    <property type="match status" value="1"/>
</dbReference>
<feature type="domain" description="TACO1/YebC-like second and third" evidence="7">
    <location>
        <begin position="79"/>
        <end position="239"/>
    </location>
</feature>
<dbReference type="SUPFAM" id="SSF75625">
    <property type="entry name" value="YebC-like"/>
    <property type="match status" value="1"/>
</dbReference>
<dbReference type="AlphaFoldDB" id="A0A0F6W9R2"/>
<dbReference type="Pfam" id="PF20772">
    <property type="entry name" value="TACO1_YebC_N"/>
    <property type="match status" value="1"/>
</dbReference>
<dbReference type="EMBL" id="CP011125">
    <property type="protein sequence ID" value="AKF11005.1"/>
    <property type="molecule type" value="Genomic_DNA"/>
</dbReference>
<dbReference type="InterPro" id="IPR048300">
    <property type="entry name" value="TACO1_YebC-like_2nd/3rd_dom"/>
</dbReference>
<evidence type="ECO:0000259" key="7">
    <source>
        <dbReference type="Pfam" id="PF01709"/>
    </source>
</evidence>
<dbReference type="GO" id="GO:0003677">
    <property type="term" value="F:DNA binding"/>
    <property type="evidence" value="ECO:0007669"/>
    <property type="project" value="UniProtKB-UniRule"/>
</dbReference>
<dbReference type="Gene3D" id="3.30.70.980">
    <property type="match status" value="2"/>
</dbReference>
<evidence type="ECO:0000256" key="6">
    <source>
        <dbReference type="HAMAP-Rule" id="MF_00693"/>
    </source>
</evidence>
<accession>A0A0F6W9R2</accession>
<comment type="subcellular location">
    <subcellularLocation>
        <location evidence="6">Cytoplasm</location>
    </subcellularLocation>
</comment>
<evidence type="ECO:0000256" key="5">
    <source>
        <dbReference type="ARBA" id="ARBA00023163"/>
    </source>
</evidence>
<evidence type="ECO:0000313" key="9">
    <source>
        <dbReference type="EMBL" id="AKF11005.1"/>
    </source>
</evidence>
<keyword evidence="4 6" id="KW-0238">DNA-binding</keyword>
<dbReference type="OrthoDB" id="9781053at2"/>
<comment type="similarity">
    <text evidence="1 6">Belongs to the TACO1 family.</text>
</comment>
<evidence type="ECO:0000256" key="2">
    <source>
        <dbReference type="ARBA" id="ARBA00022490"/>
    </source>
</evidence>
<protein>
    <recommendedName>
        <fullName evidence="6">Probable transcriptional regulatory protein DB32_008154</fullName>
    </recommendedName>
</protein>
<dbReference type="Pfam" id="PF01709">
    <property type="entry name" value="Transcrip_reg"/>
    <property type="match status" value="1"/>
</dbReference>
<dbReference type="KEGG" id="samy:DB32_008154"/>
<dbReference type="InterPro" id="IPR017856">
    <property type="entry name" value="Integrase-like_N"/>
</dbReference>
<evidence type="ECO:0000256" key="1">
    <source>
        <dbReference type="ARBA" id="ARBA00008724"/>
    </source>
</evidence>
<organism evidence="9 10">
    <name type="scientific">Sandaracinus amylolyticus</name>
    <dbReference type="NCBI Taxonomy" id="927083"/>
    <lineage>
        <taxon>Bacteria</taxon>
        <taxon>Pseudomonadati</taxon>
        <taxon>Myxococcota</taxon>
        <taxon>Polyangia</taxon>
        <taxon>Polyangiales</taxon>
        <taxon>Sandaracinaceae</taxon>
        <taxon>Sandaracinus</taxon>
    </lineage>
</organism>
<proteinExistence type="inferred from homology"/>
<dbReference type="FunFam" id="1.10.10.200:FF:000004">
    <property type="entry name" value="Probable transcriptional regulatory protein BSBG_02618"/>
    <property type="match status" value="1"/>
</dbReference>
<keyword evidence="5 6" id="KW-0804">Transcription</keyword>
<dbReference type="STRING" id="927083.DB32_008154"/>